<evidence type="ECO:0000313" key="2">
    <source>
        <dbReference type="Proteomes" id="UP000184130"/>
    </source>
</evidence>
<dbReference type="SUPFAM" id="SSF53474">
    <property type="entry name" value="alpha/beta-Hydrolases"/>
    <property type="match status" value="1"/>
</dbReference>
<dbReference type="Gene3D" id="3.40.50.1820">
    <property type="entry name" value="alpha/beta hydrolase"/>
    <property type="match status" value="1"/>
</dbReference>
<dbReference type="PANTHER" id="PTHR48098">
    <property type="entry name" value="ENTEROCHELIN ESTERASE-RELATED"/>
    <property type="match status" value="1"/>
</dbReference>
<proteinExistence type="predicted"/>
<dbReference type="EMBL" id="FRBD01000004">
    <property type="protein sequence ID" value="SHK48200.1"/>
    <property type="molecule type" value="Genomic_DNA"/>
</dbReference>
<dbReference type="InterPro" id="IPR029058">
    <property type="entry name" value="AB_hydrolase_fold"/>
</dbReference>
<reference evidence="1 2" key="1">
    <citation type="submission" date="2016-11" db="EMBL/GenBank/DDBJ databases">
        <authorList>
            <person name="Jaros S."/>
            <person name="Januszkiewicz K."/>
            <person name="Wedrychowicz H."/>
        </authorList>
    </citation>
    <scope>NUCLEOTIDE SEQUENCE [LARGE SCALE GENOMIC DNA]</scope>
    <source>
        <strain evidence="1 2">KHT3</strain>
    </source>
</reference>
<dbReference type="PROSITE" id="PS51257">
    <property type="entry name" value="PROKAR_LIPOPROTEIN"/>
    <property type="match status" value="1"/>
</dbReference>
<sequence>MKKFRYIIMLLAIIGFTACDSDSIEGLKGEFSDITFCNFNSGNVLPTEKIGKGIKALNVQLADATGNNLSLRFGSKEWILGEGTFLAVSEVSADGTYSGTINGAAINEGNIDVSFVDGTYFISGLVKTADGKQYKPYYKGELTFIVGEDDPEPSGYTMSIQTSTVEIMDWTTWQTTSYPDVTKYSITICDPNGAQVAYFDVINGNDKKADQLTGNYSIVSDAHDAMQISAGYSLPDYGMAGGSSFVDAAGATQYLTGGGTVEITTATGIDGSTLYSFKGTGVGTTDITGATGSGSFNIMFVSFVDVKGTIVRDMVIDSQILGTQMKYSIYLPEGWDGQTTMPVIYLLHGAGDDQNSWLDKGNMAALTSTAIENGELGKVAVVTPDAQLTFYCNEYENYFFEELVPAIEGMFNVGKDKSKRAVGGLSMGGFGTLYYAVKHPEMFCCAYAMSPAVYIDGMPNLFELYPAANIAELPDLTQEVGTEDAVVYSMNPWLAGTIQPLGLANYEYIERPGVHDWKFWKECYPKFLTKLGKYFK</sequence>
<accession>A0A1M6SU94</accession>
<dbReference type="Pfam" id="PF00756">
    <property type="entry name" value="Esterase"/>
    <property type="match status" value="1"/>
</dbReference>
<dbReference type="OrthoDB" id="9764164at2"/>
<dbReference type="Proteomes" id="UP000184130">
    <property type="component" value="Unassembled WGS sequence"/>
</dbReference>
<name>A0A1M6SU94_XYLRU</name>
<protein>
    <submittedName>
        <fullName evidence="1">Enterochelin esterase</fullName>
    </submittedName>
</protein>
<dbReference type="InterPro" id="IPR050583">
    <property type="entry name" value="Mycobacterial_A85_antigen"/>
</dbReference>
<dbReference type="GO" id="GO:0016747">
    <property type="term" value="F:acyltransferase activity, transferring groups other than amino-acyl groups"/>
    <property type="evidence" value="ECO:0007669"/>
    <property type="project" value="TreeGrafter"/>
</dbReference>
<evidence type="ECO:0000313" key="1">
    <source>
        <dbReference type="EMBL" id="SHK48200.1"/>
    </source>
</evidence>
<dbReference type="RefSeq" id="WP_081373074.1">
    <property type="nucleotide sequence ID" value="NZ_FRBD01000004.1"/>
</dbReference>
<gene>
    <name evidence="1" type="ORF">SAMN05216463_10439</name>
</gene>
<dbReference type="InterPro" id="IPR000801">
    <property type="entry name" value="Esterase-like"/>
</dbReference>
<dbReference type="PANTHER" id="PTHR48098:SF1">
    <property type="entry name" value="DIACYLGLYCEROL ACYLTRANSFERASE_MYCOLYLTRANSFERASE AG85A"/>
    <property type="match status" value="1"/>
</dbReference>
<organism evidence="1 2">
    <name type="scientific">Xylanibacter ruminicola</name>
    <name type="common">Prevotella ruminicola</name>
    <dbReference type="NCBI Taxonomy" id="839"/>
    <lineage>
        <taxon>Bacteria</taxon>
        <taxon>Pseudomonadati</taxon>
        <taxon>Bacteroidota</taxon>
        <taxon>Bacteroidia</taxon>
        <taxon>Bacteroidales</taxon>
        <taxon>Prevotellaceae</taxon>
        <taxon>Xylanibacter</taxon>
    </lineage>
</organism>
<dbReference type="AlphaFoldDB" id="A0A1M6SU94"/>